<keyword evidence="2" id="KW-0472">Membrane</keyword>
<keyword evidence="2" id="KW-1133">Transmembrane helix</keyword>
<dbReference type="AlphaFoldDB" id="A0A176WAK6"/>
<evidence type="ECO:0000313" key="4">
    <source>
        <dbReference type="Proteomes" id="UP000077202"/>
    </source>
</evidence>
<keyword evidence="2" id="KW-0812">Transmembrane</keyword>
<proteinExistence type="predicted"/>
<evidence type="ECO:0000313" key="3">
    <source>
        <dbReference type="EMBL" id="OAE30069.1"/>
    </source>
</evidence>
<comment type="caution">
    <text evidence="3">The sequence shown here is derived from an EMBL/GenBank/DDBJ whole genome shotgun (WGS) entry which is preliminary data.</text>
</comment>
<dbReference type="Proteomes" id="UP000077202">
    <property type="component" value="Unassembled WGS sequence"/>
</dbReference>
<feature type="compositionally biased region" description="Basic and acidic residues" evidence="1">
    <location>
        <begin position="109"/>
        <end position="121"/>
    </location>
</feature>
<feature type="transmembrane region" description="Helical" evidence="2">
    <location>
        <begin position="36"/>
        <end position="55"/>
    </location>
</feature>
<keyword evidence="4" id="KW-1185">Reference proteome</keyword>
<evidence type="ECO:0000256" key="2">
    <source>
        <dbReference type="SAM" id="Phobius"/>
    </source>
</evidence>
<reference evidence="3" key="1">
    <citation type="submission" date="2016-03" db="EMBL/GenBank/DDBJ databases">
        <title>Mechanisms controlling the formation of the plant cell surface in tip-growing cells are functionally conserved among land plants.</title>
        <authorList>
            <person name="Honkanen S."/>
            <person name="Jones V.A."/>
            <person name="Morieri G."/>
            <person name="Champion C."/>
            <person name="Hetherington A.J."/>
            <person name="Kelly S."/>
            <person name="Saint-Marcoux D."/>
            <person name="Proust H."/>
            <person name="Prescott H."/>
            <person name="Dolan L."/>
        </authorList>
    </citation>
    <scope>NUCLEOTIDE SEQUENCE [LARGE SCALE GENOMIC DNA]</scope>
    <source>
        <tissue evidence="3">Whole gametophyte</tissue>
    </source>
</reference>
<accession>A0A176WAK6</accession>
<evidence type="ECO:0000256" key="1">
    <source>
        <dbReference type="SAM" id="MobiDB-lite"/>
    </source>
</evidence>
<sequence>MASICGTNNPEQHKLELKFDVMFGKNGAFRLLVGSLVHQSLIVKFAVLIFLLLCLKSDPCFQLKFLEELDLEITADRFAIQVLTFQTWSFYADLMSNCFGRAEDLNRRPAGEGNARQREKNVQNMGPAQLHEAEQEVC</sequence>
<feature type="region of interest" description="Disordered" evidence="1">
    <location>
        <begin position="109"/>
        <end position="138"/>
    </location>
</feature>
<gene>
    <name evidence="3" type="ORF">AXG93_1474s1150</name>
</gene>
<dbReference type="EMBL" id="LVLJ01001368">
    <property type="protein sequence ID" value="OAE30069.1"/>
    <property type="molecule type" value="Genomic_DNA"/>
</dbReference>
<name>A0A176WAK6_MARPO</name>
<protein>
    <submittedName>
        <fullName evidence="3">Uncharacterized protein</fullName>
    </submittedName>
</protein>
<organism evidence="3 4">
    <name type="scientific">Marchantia polymorpha subsp. ruderalis</name>
    <dbReference type="NCBI Taxonomy" id="1480154"/>
    <lineage>
        <taxon>Eukaryota</taxon>
        <taxon>Viridiplantae</taxon>
        <taxon>Streptophyta</taxon>
        <taxon>Embryophyta</taxon>
        <taxon>Marchantiophyta</taxon>
        <taxon>Marchantiopsida</taxon>
        <taxon>Marchantiidae</taxon>
        <taxon>Marchantiales</taxon>
        <taxon>Marchantiaceae</taxon>
        <taxon>Marchantia</taxon>
    </lineage>
</organism>